<dbReference type="GO" id="GO:0070482">
    <property type="term" value="P:response to oxygen levels"/>
    <property type="evidence" value="ECO:0007669"/>
    <property type="project" value="TreeGrafter"/>
</dbReference>
<evidence type="ECO:0000259" key="5">
    <source>
        <dbReference type="PROSITE" id="PS50125"/>
    </source>
</evidence>
<proteinExistence type="inferred from homology"/>
<evidence type="ECO:0000256" key="3">
    <source>
        <dbReference type="RuleBase" id="RU000405"/>
    </source>
</evidence>
<evidence type="ECO:0000256" key="2">
    <source>
        <dbReference type="ARBA" id="ARBA00023239"/>
    </source>
</evidence>
<name>A0AAN0JDR5_AMPQE</name>
<reference evidence="6" key="2">
    <citation type="submission" date="2024-06" db="UniProtKB">
        <authorList>
            <consortium name="EnsemblMetazoa"/>
        </authorList>
    </citation>
    <scope>IDENTIFICATION</scope>
</reference>
<evidence type="ECO:0000256" key="4">
    <source>
        <dbReference type="SAM" id="MobiDB-lite"/>
    </source>
</evidence>
<feature type="compositionally biased region" description="Low complexity" evidence="4">
    <location>
        <begin position="189"/>
        <end position="206"/>
    </location>
</feature>
<dbReference type="CDD" id="cd07302">
    <property type="entry name" value="CHD"/>
    <property type="match status" value="1"/>
</dbReference>
<dbReference type="InterPro" id="IPR029787">
    <property type="entry name" value="Nucleotide_cyclase"/>
</dbReference>
<dbReference type="Pfam" id="PF00211">
    <property type="entry name" value="Guanylate_cyc"/>
    <property type="match status" value="1"/>
</dbReference>
<dbReference type="GeneID" id="109583843"/>
<dbReference type="GO" id="GO:0000166">
    <property type="term" value="F:nucleotide binding"/>
    <property type="evidence" value="ECO:0007669"/>
    <property type="project" value="UniProtKB-KW"/>
</dbReference>
<dbReference type="Proteomes" id="UP000007879">
    <property type="component" value="Unassembled WGS sequence"/>
</dbReference>
<dbReference type="RefSeq" id="XP_019854887.1">
    <property type="nucleotide sequence ID" value="XM_019999328.1"/>
</dbReference>
<sequence>MRIGIHSGAVVAGIVGTRMPRYCLFGNTVNMASRTEANGEPGKIQVTQWTHKLLADKPNFKFTARGLIQFKNVPEPTMCYFLDENTDKGDYLELEVPEEISYDFMQKSDSPPPTPYSHLFGSSNPSTYATTPHEYPSPMGSPSKIRKFPASPEFFESTDIERKTSGGSSGGFGPVAPAPVPGGGGGGPTDSPTFGGTRRRTGLATTSYLQSDLMENGPSADPSSFS</sequence>
<reference evidence="7" key="1">
    <citation type="journal article" date="2010" name="Nature">
        <title>The Amphimedon queenslandica genome and the evolution of animal complexity.</title>
        <authorList>
            <person name="Srivastava M."/>
            <person name="Simakov O."/>
            <person name="Chapman J."/>
            <person name="Fahey B."/>
            <person name="Gauthier M.E."/>
            <person name="Mitros T."/>
            <person name="Richards G.S."/>
            <person name="Conaco C."/>
            <person name="Dacre M."/>
            <person name="Hellsten U."/>
            <person name="Larroux C."/>
            <person name="Putnam N.H."/>
            <person name="Stanke M."/>
            <person name="Adamska M."/>
            <person name="Darling A."/>
            <person name="Degnan S.M."/>
            <person name="Oakley T.H."/>
            <person name="Plachetzki D.C."/>
            <person name="Zhai Y."/>
            <person name="Adamski M."/>
            <person name="Calcino A."/>
            <person name="Cummins S.F."/>
            <person name="Goodstein D.M."/>
            <person name="Harris C."/>
            <person name="Jackson D.J."/>
            <person name="Leys S.P."/>
            <person name="Shu S."/>
            <person name="Woodcroft B.J."/>
            <person name="Vervoort M."/>
            <person name="Kosik K.S."/>
            <person name="Manning G."/>
            <person name="Degnan B.M."/>
            <person name="Rokhsar D.S."/>
        </authorList>
    </citation>
    <scope>NUCLEOTIDE SEQUENCE [LARGE SCALE GENOMIC DNA]</scope>
</reference>
<dbReference type="KEGG" id="aqu:109583843"/>
<evidence type="ECO:0000313" key="6">
    <source>
        <dbReference type="EnsemblMetazoa" id="XP_019854887.1"/>
    </source>
</evidence>
<dbReference type="PANTHER" id="PTHR45655:SF13">
    <property type="entry name" value="SOLUBLE GUANYLATE CYCLASE GCY-32-RELATED"/>
    <property type="match status" value="1"/>
</dbReference>
<evidence type="ECO:0000313" key="7">
    <source>
        <dbReference type="Proteomes" id="UP000007879"/>
    </source>
</evidence>
<keyword evidence="2 3" id="KW-0456">Lyase</keyword>
<dbReference type="InterPro" id="IPR018297">
    <property type="entry name" value="A/G_cyclase_CS"/>
</dbReference>
<dbReference type="AlphaFoldDB" id="A0AAN0JDR5"/>
<keyword evidence="7" id="KW-1185">Reference proteome</keyword>
<feature type="region of interest" description="Disordered" evidence="4">
    <location>
        <begin position="106"/>
        <end position="226"/>
    </location>
</feature>
<dbReference type="Gene3D" id="3.30.70.1230">
    <property type="entry name" value="Nucleotide cyclase"/>
    <property type="match status" value="1"/>
</dbReference>
<dbReference type="PANTHER" id="PTHR45655">
    <property type="entry name" value="GUANYLATE CYCLASE SOLUBLE SUBUNIT BETA-2"/>
    <property type="match status" value="1"/>
</dbReference>
<comment type="similarity">
    <text evidence="3">Belongs to the adenylyl cyclase class-4/guanylyl cyclase family.</text>
</comment>
<dbReference type="InterPro" id="IPR001054">
    <property type="entry name" value="A/G_cyclase"/>
</dbReference>
<dbReference type="GO" id="GO:0008074">
    <property type="term" value="C:guanylate cyclase complex, soluble"/>
    <property type="evidence" value="ECO:0007669"/>
    <property type="project" value="TreeGrafter"/>
</dbReference>
<dbReference type="PROSITE" id="PS50125">
    <property type="entry name" value="GUANYLATE_CYCLASE_2"/>
    <property type="match status" value="1"/>
</dbReference>
<dbReference type="GO" id="GO:0019934">
    <property type="term" value="P:cGMP-mediated signaling"/>
    <property type="evidence" value="ECO:0007669"/>
    <property type="project" value="TreeGrafter"/>
</dbReference>
<keyword evidence="1" id="KW-0547">Nucleotide-binding</keyword>
<dbReference type="PROSITE" id="PS00452">
    <property type="entry name" value="GUANYLATE_CYCLASE_1"/>
    <property type="match status" value="1"/>
</dbReference>
<organism evidence="6 7">
    <name type="scientific">Amphimedon queenslandica</name>
    <name type="common">Sponge</name>
    <dbReference type="NCBI Taxonomy" id="400682"/>
    <lineage>
        <taxon>Eukaryota</taxon>
        <taxon>Metazoa</taxon>
        <taxon>Porifera</taxon>
        <taxon>Demospongiae</taxon>
        <taxon>Heteroscleromorpha</taxon>
        <taxon>Haplosclerida</taxon>
        <taxon>Niphatidae</taxon>
        <taxon>Amphimedon</taxon>
    </lineage>
</organism>
<dbReference type="SUPFAM" id="SSF55073">
    <property type="entry name" value="Nucleotide cyclase"/>
    <property type="match status" value="1"/>
</dbReference>
<evidence type="ECO:0000256" key="1">
    <source>
        <dbReference type="ARBA" id="ARBA00022741"/>
    </source>
</evidence>
<feature type="domain" description="Guanylate cyclase" evidence="5">
    <location>
        <begin position="1"/>
        <end position="36"/>
    </location>
</feature>
<feature type="compositionally biased region" description="Polar residues" evidence="4">
    <location>
        <begin position="120"/>
        <end position="130"/>
    </location>
</feature>
<protein>
    <recommendedName>
        <fullName evidence="5">Guanylate cyclase domain-containing protein</fullName>
    </recommendedName>
</protein>
<dbReference type="EnsemblMetazoa" id="XM_019999328.1">
    <property type="protein sequence ID" value="XP_019854887.1"/>
    <property type="gene ID" value="LOC109583843"/>
</dbReference>
<accession>A0AAN0JDR5</accession>
<dbReference type="GO" id="GO:0004383">
    <property type="term" value="F:guanylate cyclase activity"/>
    <property type="evidence" value="ECO:0007669"/>
    <property type="project" value="TreeGrafter"/>
</dbReference>